<name>A0A2P6VHD5_9CHLO</name>
<proteinExistence type="predicted"/>
<dbReference type="PANTHER" id="PTHR35506">
    <property type="entry name" value="OS02G0135600 PROTEIN"/>
    <property type="match status" value="1"/>
</dbReference>
<gene>
    <name evidence="1" type="ORF">C2E20_3426</name>
</gene>
<sequence length="390" mass="39492">MPRTKLRRDPCDCADCLDASPPPPTSAAGAAARQDPPPKSLVLCLSGAAEAAALREAHTPHLDAAVRSGWAGLLACRAAGPPLPLQLLGCEARGMPPPQRLPDRFKQIRAVLLTDTSEVAQAGEQAGCYAVHSLAGWPAPQKLAARISQLLGLQAAATAAALAAAAPALAAVLQAAGAAGSAQQQAEEEGDDVIDLLMLALDASQAPGSSDGGDASTANSTAGGGISSSISSISSAVAMLGWADELLRCLNSVPGFRDTVLLSLVVVPGAQPLSTAPLLQQEQALLTHGQPQAAAAAGSAAQAAAPLENGCWRVHRPLQSFQFAGQQEVEVDGQRPALVVHRLPGVIRVDGAAALDLGEVLARGAAGCILAERLLPEVAYKLGRAAKYGA</sequence>
<evidence type="ECO:0000313" key="2">
    <source>
        <dbReference type="Proteomes" id="UP000239649"/>
    </source>
</evidence>
<dbReference type="AlphaFoldDB" id="A0A2P6VHD5"/>
<dbReference type="OrthoDB" id="548802at2759"/>
<reference evidence="1 2" key="1">
    <citation type="journal article" date="2018" name="Plant J.">
        <title>Genome sequences of Chlorella sorokiniana UTEX 1602 and Micractinium conductrix SAG 241.80: implications to maltose excretion by a green alga.</title>
        <authorList>
            <person name="Arriola M.B."/>
            <person name="Velmurugan N."/>
            <person name="Zhang Y."/>
            <person name="Plunkett M.H."/>
            <person name="Hondzo H."/>
            <person name="Barney B.M."/>
        </authorList>
    </citation>
    <scope>NUCLEOTIDE SEQUENCE [LARGE SCALE GENOMIC DNA]</scope>
    <source>
        <strain evidence="1 2">SAG 241.80</strain>
    </source>
</reference>
<dbReference type="PANTHER" id="PTHR35506:SF1">
    <property type="entry name" value="OS02G0135600 PROTEIN"/>
    <property type="match status" value="1"/>
</dbReference>
<organism evidence="1 2">
    <name type="scientific">Micractinium conductrix</name>
    <dbReference type="NCBI Taxonomy" id="554055"/>
    <lineage>
        <taxon>Eukaryota</taxon>
        <taxon>Viridiplantae</taxon>
        <taxon>Chlorophyta</taxon>
        <taxon>core chlorophytes</taxon>
        <taxon>Trebouxiophyceae</taxon>
        <taxon>Chlorellales</taxon>
        <taxon>Chlorellaceae</taxon>
        <taxon>Chlorella clade</taxon>
        <taxon>Micractinium</taxon>
    </lineage>
</organism>
<dbReference type="EMBL" id="LHPF02000007">
    <property type="protein sequence ID" value="PSC73490.1"/>
    <property type="molecule type" value="Genomic_DNA"/>
</dbReference>
<dbReference type="Proteomes" id="UP000239649">
    <property type="component" value="Unassembled WGS sequence"/>
</dbReference>
<evidence type="ECO:0000313" key="1">
    <source>
        <dbReference type="EMBL" id="PSC73490.1"/>
    </source>
</evidence>
<keyword evidence="2" id="KW-1185">Reference proteome</keyword>
<accession>A0A2P6VHD5</accession>
<protein>
    <submittedName>
        <fullName evidence="1">Uncharacterized protein</fullName>
    </submittedName>
</protein>
<comment type="caution">
    <text evidence="1">The sequence shown here is derived from an EMBL/GenBank/DDBJ whole genome shotgun (WGS) entry which is preliminary data.</text>
</comment>